<dbReference type="Gene3D" id="1.20.58.1030">
    <property type="match status" value="1"/>
</dbReference>
<comment type="similarity">
    <text evidence="2">Belongs to the GINS1/PSF1 family.</text>
</comment>
<reference evidence="8" key="1">
    <citation type="submission" date="2021-01" db="EMBL/GenBank/DDBJ databases">
        <authorList>
            <person name="Corre E."/>
            <person name="Pelletier E."/>
            <person name="Niang G."/>
            <person name="Scheremetjew M."/>
            <person name="Finn R."/>
            <person name="Kale V."/>
            <person name="Holt S."/>
            <person name="Cochrane G."/>
            <person name="Meng A."/>
            <person name="Brown T."/>
            <person name="Cohen L."/>
        </authorList>
    </citation>
    <scope>NUCLEOTIDE SEQUENCE</scope>
    <source>
        <strain evidence="8">CCMP 769</strain>
    </source>
</reference>
<organism evidence="8">
    <name type="scientific">Rhodosorus marinus</name>
    <dbReference type="NCBI Taxonomy" id="101924"/>
    <lineage>
        <taxon>Eukaryota</taxon>
        <taxon>Rhodophyta</taxon>
        <taxon>Stylonematophyceae</taxon>
        <taxon>Stylonematales</taxon>
        <taxon>Stylonemataceae</taxon>
        <taxon>Rhodosorus</taxon>
    </lineage>
</organism>
<dbReference type="AlphaFoldDB" id="A0A7S3EJC6"/>
<dbReference type="GO" id="GO:1902983">
    <property type="term" value="P:DNA strand elongation involved in mitotic DNA replication"/>
    <property type="evidence" value="ECO:0007669"/>
    <property type="project" value="TreeGrafter"/>
</dbReference>
<dbReference type="EMBL" id="HBHW01030239">
    <property type="protein sequence ID" value="CAE0055375.1"/>
    <property type="molecule type" value="Transcribed_RNA"/>
</dbReference>
<proteinExistence type="inferred from homology"/>
<evidence type="ECO:0008006" key="9">
    <source>
        <dbReference type="Google" id="ProtNLM"/>
    </source>
</evidence>
<keyword evidence="3" id="KW-0235">DNA replication</keyword>
<evidence type="ECO:0000259" key="6">
    <source>
        <dbReference type="Pfam" id="PF24997"/>
    </source>
</evidence>
<evidence type="ECO:0000313" key="8">
    <source>
        <dbReference type="EMBL" id="CAE0055375.1"/>
    </source>
</evidence>
<dbReference type="CDD" id="cd21696">
    <property type="entry name" value="GINS_B_Psf1"/>
    <property type="match status" value="1"/>
</dbReference>
<dbReference type="Pfam" id="PF05916">
    <property type="entry name" value="Sld5"/>
    <property type="match status" value="1"/>
</dbReference>
<accession>A0A7S3EJC6</accession>
<feature type="domain" description="DNA replication complex GINS protein PSF1 C-terminal" evidence="6">
    <location>
        <begin position="139"/>
        <end position="188"/>
    </location>
</feature>
<dbReference type="PANTHER" id="PTHR12914">
    <property type="entry name" value="PARTNER OF SLD5"/>
    <property type="match status" value="1"/>
</dbReference>
<feature type="domain" description="GINS subunit" evidence="5">
    <location>
        <begin position="61"/>
        <end position="123"/>
    </location>
</feature>
<protein>
    <recommendedName>
        <fullName evidence="9">DNA replication complex GINS protein PSF1</fullName>
    </recommendedName>
</protein>
<gene>
    <name evidence="7" type="ORF">RMAR00112_LOCUS23402</name>
    <name evidence="8" type="ORF">RMAR00112_LOCUS23406</name>
</gene>
<dbReference type="InterPro" id="IPR036224">
    <property type="entry name" value="GINS_bundle-like_dom_sf"/>
</dbReference>
<comment type="subcellular location">
    <subcellularLocation>
        <location evidence="1">Nucleus</location>
    </subcellularLocation>
</comment>
<dbReference type="CDD" id="cd11710">
    <property type="entry name" value="GINS_A_psf1"/>
    <property type="match status" value="1"/>
</dbReference>
<dbReference type="PANTHER" id="PTHR12914:SF2">
    <property type="entry name" value="DNA REPLICATION COMPLEX GINS PROTEIN PSF1"/>
    <property type="match status" value="1"/>
</dbReference>
<evidence type="ECO:0000256" key="2">
    <source>
        <dbReference type="ARBA" id="ARBA00006677"/>
    </source>
</evidence>
<evidence type="ECO:0000256" key="3">
    <source>
        <dbReference type="ARBA" id="ARBA00022705"/>
    </source>
</evidence>
<dbReference type="InterPro" id="IPR005339">
    <property type="entry name" value="GINS_Psf1"/>
</dbReference>
<dbReference type="InterPro" id="IPR021151">
    <property type="entry name" value="GINS_A"/>
</dbReference>
<sequence length="189" mass="21821">MFGSVAADLVRELKNSKWLLPFNESSLHTIAIETRSIMEMITSTVSEFREKLDQPEVLATVMVFHRSVQRNKRCALAYLYKRLERMRQMRWEYSSINFAELSNNLSIHERDYLSKYNRLLGEYCESVGLDLTAELQPPKDLYIEVRVLKDCGSILTDSGTVNLKSGTAHFLPRVDVEHLVRQGALEHVI</sequence>
<keyword evidence="4" id="KW-0539">Nucleus</keyword>
<evidence type="ECO:0000313" key="7">
    <source>
        <dbReference type="EMBL" id="CAE0055371.1"/>
    </source>
</evidence>
<name>A0A7S3EJC6_9RHOD</name>
<evidence type="ECO:0000256" key="4">
    <source>
        <dbReference type="ARBA" id="ARBA00023242"/>
    </source>
</evidence>
<evidence type="ECO:0000256" key="1">
    <source>
        <dbReference type="ARBA" id="ARBA00004123"/>
    </source>
</evidence>
<dbReference type="GO" id="GO:0000811">
    <property type="term" value="C:GINS complex"/>
    <property type="evidence" value="ECO:0007669"/>
    <property type="project" value="InterPro"/>
</dbReference>
<evidence type="ECO:0000259" key="5">
    <source>
        <dbReference type="Pfam" id="PF05916"/>
    </source>
</evidence>
<dbReference type="EMBL" id="HBHW01030235">
    <property type="protein sequence ID" value="CAE0055371.1"/>
    <property type="molecule type" value="Transcribed_RNA"/>
</dbReference>
<dbReference type="Pfam" id="PF24997">
    <property type="entry name" value="PSF1_C"/>
    <property type="match status" value="1"/>
</dbReference>
<dbReference type="SUPFAM" id="SSF158573">
    <property type="entry name" value="GINS helical bundle-like"/>
    <property type="match status" value="1"/>
</dbReference>
<dbReference type="InterPro" id="IPR056783">
    <property type="entry name" value="PSF1_C"/>
</dbReference>